<keyword evidence="3 6" id="KW-0812">Transmembrane</keyword>
<evidence type="ECO:0000256" key="3">
    <source>
        <dbReference type="ARBA" id="ARBA00022692"/>
    </source>
</evidence>
<dbReference type="Pfam" id="PF03739">
    <property type="entry name" value="LptF_LptG"/>
    <property type="match status" value="1"/>
</dbReference>
<dbReference type="NCBIfam" id="TIGR04407">
    <property type="entry name" value="LptF_YjgP"/>
    <property type="match status" value="1"/>
</dbReference>
<evidence type="ECO:0000256" key="6">
    <source>
        <dbReference type="SAM" id="Phobius"/>
    </source>
</evidence>
<dbReference type="EMBL" id="JAUSUL010000002">
    <property type="protein sequence ID" value="MDQ0315628.1"/>
    <property type="molecule type" value="Genomic_DNA"/>
</dbReference>
<feature type="transmembrane region" description="Helical" evidence="6">
    <location>
        <begin position="279"/>
        <end position="296"/>
    </location>
</feature>
<evidence type="ECO:0000313" key="8">
    <source>
        <dbReference type="Proteomes" id="UP001229244"/>
    </source>
</evidence>
<feature type="transmembrane region" description="Helical" evidence="6">
    <location>
        <begin position="99"/>
        <end position="122"/>
    </location>
</feature>
<evidence type="ECO:0000256" key="4">
    <source>
        <dbReference type="ARBA" id="ARBA00022989"/>
    </source>
</evidence>
<evidence type="ECO:0000256" key="2">
    <source>
        <dbReference type="ARBA" id="ARBA00022475"/>
    </source>
</evidence>
<dbReference type="GO" id="GO:0043190">
    <property type="term" value="C:ATP-binding cassette (ABC) transporter complex"/>
    <property type="evidence" value="ECO:0007669"/>
    <property type="project" value="InterPro"/>
</dbReference>
<dbReference type="GO" id="GO:0055085">
    <property type="term" value="P:transmembrane transport"/>
    <property type="evidence" value="ECO:0007669"/>
    <property type="project" value="InterPro"/>
</dbReference>
<feature type="transmembrane region" description="Helical" evidence="6">
    <location>
        <begin position="336"/>
        <end position="357"/>
    </location>
</feature>
<reference evidence="7" key="1">
    <citation type="submission" date="2023-07" db="EMBL/GenBank/DDBJ databases">
        <title>Genomic Encyclopedia of Type Strains, Phase IV (KMG-IV): sequencing the most valuable type-strain genomes for metagenomic binning, comparative biology and taxonomic classification.</title>
        <authorList>
            <person name="Goeker M."/>
        </authorList>
    </citation>
    <scope>NUCLEOTIDE SEQUENCE</scope>
    <source>
        <strain evidence="7">DSM 21202</strain>
    </source>
</reference>
<evidence type="ECO:0000313" key="7">
    <source>
        <dbReference type="EMBL" id="MDQ0315628.1"/>
    </source>
</evidence>
<dbReference type="Proteomes" id="UP001229244">
    <property type="component" value="Unassembled WGS sequence"/>
</dbReference>
<name>A0AAE4ASU2_9HYPH</name>
<dbReference type="RefSeq" id="WP_306885454.1">
    <property type="nucleotide sequence ID" value="NZ_JAUSUL010000002.1"/>
</dbReference>
<dbReference type="InterPro" id="IPR005495">
    <property type="entry name" value="LptG/LptF_permease"/>
</dbReference>
<evidence type="ECO:0000256" key="1">
    <source>
        <dbReference type="ARBA" id="ARBA00004651"/>
    </source>
</evidence>
<keyword evidence="5 6" id="KW-0472">Membrane</keyword>
<dbReference type="PANTHER" id="PTHR33529">
    <property type="entry name" value="SLR0882 PROTEIN-RELATED"/>
    <property type="match status" value="1"/>
</dbReference>
<feature type="transmembrane region" description="Helical" evidence="6">
    <location>
        <begin position="49"/>
        <end position="78"/>
    </location>
</feature>
<gene>
    <name evidence="7" type="ORF">J2S73_002085</name>
</gene>
<comment type="caution">
    <text evidence="7">The sequence shown here is derived from an EMBL/GenBank/DDBJ whole genome shotgun (WGS) entry which is preliminary data.</text>
</comment>
<feature type="transmembrane region" description="Helical" evidence="6">
    <location>
        <begin position="12"/>
        <end position="29"/>
    </location>
</feature>
<keyword evidence="2" id="KW-1003">Cell membrane</keyword>
<protein>
    <submittedName>
        <fullName evidence="7">Lipopolysaccharide export system permease protein</fullName>
    </submittedName>
</protein>
<proteinExistence type="predicted"/>
<sequence length="396" mass="43687">MRLIEFYIFRRVATAFIAVMVVLTAVVWTTQALRQLDVVTSKGQTLGLFIQLTGLAIPFLMLLTAPIALVMAMVSVYNTFNGDSELVVMSAAGNSRWQLLKPSLILGVLVTLAMLVVSTWVAPMGLKKVRVLLTQVRADVIATVLQPGRFMSMENGLTVHIRDRLRDGSLQGLVLSDERDPAKSQTYLAATGRIVETADTTLLVMRNGSMQRFDRRDGEMSIVQFDAYAFDLTSMLPNNVSATFRPSERTVFELMNPDPDDSYAIANADRFRVEMHDRFAQPLYPLALVLIGFLFVGDPQTLRQGRTASIMGAIVVIGAVRFLGFVATTLSVRFPIFTLAMYGIPLGASAIALWMILTNRTVHVHERIAAEVTDWIKKFNTARGQKALAARGQAAP</sequence>
<comment type="subcellular location">
    <subcellularLocation>
        <location evidence="1">Cell membrane</location>
        <topology evidence="1">Multi-pass membrane protein</topology>
    </subcellularLocation>
</comment>
<keyword evidence="4 6" id="KW-1133">Transmembrane helix</keyword>
<feature type="transmembrane region" description="Helical" evidence="6">
    <location>
        <begin position="308"/>
        <end position="330"/>
    </location>
</feature>
<dbReference type="GO" id="GO:0015920">
    <property type="term" value="P:lipopolysaccharide transport"/>
    <property type="evidence" value="ECO:0007669"/>
    <property type="project" value="TreeGrafter"/>
</dbReference>
<organism evidence="7 8">
    <name type="scientific">Amorphus orientalis</name>
    <dbReference type="NCBI Taxonomy" id="649198"/>
    <lineage>
        <taxon>Bacteria</taxon>
        <taxon>Pseudomonadati</taxon>
        <taxon>Pseudomonadota</taxon>
        <taxon>Alphaproteobacteria</taxon>
        <taxon>Hyphomicrobiales</taxon>
        <taxon>Amorphaceae</taxon>
        <taxon>Amorphus</taxon>
    </lineage>
</organism>
<dbReference type="InterPro" id="IPR030922">
    <property type="entry name" value="LptF"/>
</dbReference>
<keyword evidence="8" id="KW-1185">Reference proteome</keyword>
<dbReference type="PANTHER" id="PTHR33529:SF6">
    <property type="entry name" value="YJGP_YJGQ FAMILY PERMEASE"/>
    <property type="match status" value="1"/>
</dbReference>
<dbReference type="AlphaFoldDB" id="A0AAE4ASU2"/>
<evidence type="ECO:0000256" key="5">
    <source>
        <dbReference type="ARBA" id="ARBA00023136"/>
    </source>
</evidence>
<accession>A0AAE4ASU2</accession>